<dbReference type="PRINTS" id="PR02045">
    <property type="entry name" value="F138DOMAIN"/>
</dbReference>
<evidence type="ECO:0000313" key="2">
    <source>
        <dbReference type="Proteomes" id="UP000008225"/>
    </source>
</evidence>
<sequence>MQPMLTLLGTRGSIHGETETCARFRVKMGLALLPILECNGMITAHCSLVLQGSRDPPASLPQVAGTTGSCHHIWLIKKNFCRHGVSLYYPGLKFVGSSHPPALASQSFGITGVNHCT</sequence>
<reference evidence="1" key="2">
    <citation type="submission" date="2025-08" db="UniProtKB">
        <authorList>
            <consortium name="Ensembl"/>
        </authorList>
    </citation>
    <scope>IDENTIFICATION</scope>
</reference>
<accession>A0A8I3W2B7</accession>
<dbReference type="GeneTree" id="ENSGT00940000166143"/>
<reference evidence="1 2" key="1">
    <citation type="submission" date="2009-03" db="EMBL/GenBank/DDBJ databases">
        <authorList>
            <person name="Warren W."/>
            <person name="Ye L."/>
            <person name="Minx P."/>
            <person name="Worley K."/>
            <person name="Gibbs R."/>
            <person name="Wilson R.K."/>
        </authorList>
    </citation>
    <scope>NUCLEOTIDE SEQUENCE [LARGE SCALE GENOMIC DNA]</scope>
</reference>
<organism evidence="1 2">
    <name type="scientific">Callithrix jacchus</name>
    <name type="common">White-tufted-ear marmoset</name>
    <name type="synonym">Simia Jacchus</name>
    <dbReference type="NCBI Taxonomy" id="9483"/>
    <lineage>
        <taxon>Eukaryota</taxon>
        <taxon>Metazoa</taxon>
        <taxon>Chordata</taxon>
        <taxon>Craniata</taxon>
        <taxon>Vertebrata</taxon>
        <taxon>Euteleostomi</taxon>
        <taxon>Mammalia</taxon>
        <taxon>Eutheria</taxon>
        <taxon>Euarchontoglires</taxon>
        <taxon>Primates</taxon>
        <taxon>Haplorrhini</taxon>
        <taxon>Platyrrhini</taxon>
        <taxon>Cebidae</taxon>
        <taxon>Callitrichinae</taxon>
        <taxon>Callithrix</taxon>
        <taxon>Callithrix</taxon>
    </lineage>
</organism>
<dbReference type="PANTHER" id="PTHR12138:SF157">
    <property type="entry name" value="SECRETED PROTEIN"/>
    <property type="match status" value="1"/>
</dbReference>
<proteinExistence type="predicted"/>
<dbReference type="Proteomes" id="UP000008225">
    <property type="component" value="Chromosome 7"/>
</dbReference>
<dbReference type="Ensembl" id="ENSCJAT00000139377.1">
    <property type="protein sequence ID" value="ENSCJAP00000081857.1"/>
    <property type="gene ID" value="ENSCJAG00000074653.1"/>
</dbReference>
<name>A0A8I3W2B7_CALJA</name>
<dbReference type="AlphaFoldDB" id="A0A8I3W2B7"/>
<protein>
    <submittedName>
        <fullName evidence="1">Uncharacterized protein</fullName>
    </submittedName>
</protein>
<keyword evidence="2" id="KW-1185">Reference proteome</keyword>
<reference evidence="1" key="3">
    <citation type="submission" date="2025-09" db="UniProtKB">
        <authorList>
            <consortium name="Ensembl"/>
        </authorList>
    </citation>
    <scope>IDENTIFICATION</scope>
</reference>
<dbReference type="OMA" id="IETRSHY"/>
<evidence type="ECO:0000313" key="1">
    <source>
        <dbReference type="Ensembl" id="ENSCJAP00000081857.1"/>
    </source>
</evidence>
<dbReference type="PANTHER" id="PTHR12138">
    <property type="entry name" value="PRIMATE-EXPANDED PROTEIN FAMILY"/>
    <property type="match status" value="1"/>
</dbReference>